<proteinExistence type="predicted"/>
<feature type="signal peptide" evidence="1">
    <location>
        <begin position="1"/>
        <end position="23"/>
    </location>
</feature>
<evidence type="ECO:0000313" key="2">
    <source>
        <dbReference type="EMBL" id="SER09404.1"/>
    </source>
</evidence>
<sequence>MRNYVAAALSAILLAALPGAAFASGHGRVEEHLQMPSKILSKAEEFSVYLPPDYDRSKRSYPIVYLMHGGEEGEDADWFRFGKIEVVLDDLIDRGVIPPVIAVSPDGRRNLENKNNTYYMNDADGQFRWEDMFVQEFVPYVESQYRAIGTKPTRSILGLSMGGYAALAYSMRHPELFKAAVAMSAAYRTDPQIVTMDQAGYDRRYGKAWGMGLKGQDRINADYRKYSVLDMVDDLPAANVKATDFYIDCGSDDKFFDGNVLLHEKLRDMGVKHRFMVREGSHEWNYWRSGVRNGLIFIGAEIQK</sequence>
<dbReference type="PANTHER" id="PTHR48098">
    <property type="entry name" value="ENTEROCHELIN ESTERASE-RELATED"/>
    <property type="match status" value="1"/>
</dbReference>
<dbReference type="Pfam" id="PF00756">
    <property type="entry name" value="Esterase"/>
    <property type="match status" value="1"/>
</dbReference>
<accession>A0A1H9LDB8</accession>
<protein>
    <submittedName>
        <fullName evidence="2">S-formylglutathione hydrolase FrmB</fullName>
    </submittedName>
</protein>
<dbReference type="Gene3D" id="3.40.50.1820">
    <property type="entry name" value="alpha/beta hydrolase"/>
    <property type="match status" value="1"/>
</dbReference>
<dbReference type="GO" id="GO:0016787">
    <property type="term" value="F:hydrolase activity"/>
    <property type="evidence" value="ECO:0007669"/>
    <property type="project" value="UniProtKB-KW"/>
</dbReference>
<evidence type="ECO:0000256" key="1">
    <source>
        <dbReference type="SAM" id="SignalP"/>
    </source>
</evidence>
<dbReference type="SUPFAM" id="SSF53474">
    <property type="entry name" value="alpha/beta-Hydrolases"/>
    <property type="match status" value="1"/>
</dbReference>
<dbReference type="AlphaFoldDB" id="A0A1H9LDB8"/>
<keyword evidence="1" id="KW-0732">Signal</keyword>
<dbReference type="InterPro" id="IPR050583">
    <property type="entry name" value="Mycobacterial_A85_antigen"/>
</dbReference>
<dbReference type="InterPro" id="IPR000801">
    <property type="entry name" value="Esterase-like"/>
</dbReference>
<dbReference type="STRING" id="1855383.SAMN05216548_11159"/>
<gene>
    <name evidence="2" type="ORF">SAMN05216548_11159</name>
</gene>
<keyword evidence="2" id="KW-0378">Hydrolase</keyword>
<dbReference type="RefSeq" id="WP_092497738.1">
    <property type="nucleotide sequence ID" value="NZ_FOFG01000011.1"/>
</dbReference>
<dbReference type="OrthoDB" id="9784036at2"/>
<organism evidence="2 3">
    <name type="scientific">Faunimonas pinastri</name>
    <dbReference type="NCBI Taxonomy" id="1855383"/>
    <lineage>
        <taxon>Bacteria</taxon>
        <taxon>Pseudomonadati</taxon>
        <taxon>Pseudomonadota</taxon>
        <taxon>Alphaproteobacteria</taxon>
        <taxon>Hyphomicrobiales</taxon>
        <taxon>Afifellaceae</taxon>
        <taxon>Faunimonas</taxon>
    </lineage>
</organism>
<dbReference type="InterPro" id="IPR029058">
    <property type="entry name" value="AB_hydrolase_fold"/>
</dbReference>
<reference evidence="2 3" key="1">
    <citation type="submission" date="2016-10" db="EMBL/GenBank/DDBJ databases">
        <authorList>
            <person name="de Groot N.N."/>
        </authorList>
    </citation>
    <scope>NUCLEOTIDE SEQUENCE [LARGE SCALE GENOMIC DNA]</scope>
    <source>
        <strain evidence="2 3">A52C2</strain>
    </source>
</reference>
<evidence type="ECO:0000313" key="3">
    <source>
        <dbReference type="Proteomes" id="UP000199647"/>
    </source>
</evidence>
<dbReference type="Proteomes" id="UP000199647">
    <property type="component" value="Unassembled WGS sequence"/>
</dbReference>
<feature type="chain" id="PRO_5011577150" evidence="1">
    <location>
        <begin position="24"/>
        <end position="304"/>
    </location>
</feature>
<name>A0A1H9LDB8_9HYPH</name>
<keyword evidence="3" id="KW-1185">Reference proteome</keyword>
<dbReference type="EMBL" id="FOFG01000011">
    <property type="protein sequence ID" value="SER09404.1"/>
    <property type="molecule type" value="Genomic_DNA"/>
</dbReference>
<dbReference type="PANTHER" id="PTHR48098:SF1">
    <property type="entry name" value="DIACYLGLYCEROL ACYLTRANSFERASE_MYCOLYLTRANSFERASE AG85A"/>
    <property type="match status" value="1"/>
</dbReference>